<keyword evidence="2" id="KW-1185">Reference proteome</keyword>
<name>A0ABV1AQK6_9FIRM</name>
<sequence length="140" mass="17110">MTRKKRDCGSRGTEKAIIRVFCAGESEQAYTEYLKKKFSDVAVIQYPKEPGLFDRAEDRFKKDPKYRDYTEVIDEVWFFFDVETKDVNKWDERYRIIKKLRKLRKDQNIRVRLLMTSGCIEYWLMLHKKLYEAIEYLERL</sequence>
<accession>A0ABV1AQK6</accession>
<organism evidence="1 2">
    <name type="scientific">Blautia intestinihominis</name>
    <dbReference type="NCBI Taxonomy" id="3133152"/>
    <lineage>
        <taxon>Bacteria</taxon>
        <taxon>Bacillati</taxon>
        <taxon>Bacillota</taxon>
        <taxon>Clostridia</taxon>
        <taxon>Lachnospirales</taxon>
        <taxon>Lachnospiraceae</taxon>
        <taxon>Blautia</taxon>
    </lineage>
</organism>
<proteinExistence type="predicted"/>
<dbReference type="Pfam" id="PF13707">
    <property type="entry name" value="RloB"/>
    <property type="match status" value="1"/>
</dbReference>
<dbReference type="EMBL" id="JBBMEI010000173">
    <property type="protein sequence ID" value="MEQ2360458.1"/>
    <property type="molecule type" value="Genomic_DNA"/>
</dbReference>
<reference evidence="1 2" key="1">
    <citation type="submission" date="2024-03" db="EMBL/GenBank/DDBJ databases">
        <title>Human intestinal bacterial collection.</title>
        <authorList>
            <person name="Pauvert C."/>
            <person name="Hitch T.C.A."/>
            <person name="Clavel T."/>
        </authorList>
    </citation>
    <scope>NUCLEOTIDE SEQUENCE [LARGE SCALE GENOMIC DNA]</scope>
    <source>
        <strain evidence="1 2">CLA-AA-H95</strain>
    </source>
</reference>
<protein>
    <submittedName>
        <fullName evidence="1">RloB domain-containing protein</fullName>
    </submittedName>
</protein>
<dbReference type="RefSeq" id="WP_118698359.1">
    <property type="nucleotide sequence ID" value="NZ_JBBMEI010000173.1"/>
</dbReference>
<evidence type="ECO:0000313" key="1">
    <source>
        <dbReference type="EMBL" id="MEQ2360458.1"/>
    </source>
</evidence>
<dbReference type="Proteomes" id="UP001446032">
    <property type="component" value="Unassembled WGS sequence"/>
</dbReference>
<dbReference type="InterPro" id="IPR025591">
    <property type="entry name" value="RloB"/>
</dbReference>
<gene>
    <name evidence="1" type="ORF">WMO75_19505</name>
</gene>
<comment type="caution">
    <text evidence="1">The sequence shown here is derived from an EMBL/GenBank/DDBJ whole genome shotgun (WGS) entry which is preliminary data.</text>
</comment>
<evidence type="ECO:0000313" key="2">
    <source>
        <dbReference type="Proteomes" id="UP001446032"/>
    </source>
</evidence>